<keyword evidence="2" id="KW-1185">Reference proteome</keyword>
<organism evidence="1 2">
    <name type="scientific">Paraconiothyrium brasiliense</name>
    <dbReference type="NCBI Taxonomy" id="300254"/>
    <lineage>
        <taxon>Eukaryota</taxon>
        <taxon>Fungi</taxon>
        <taxon>Dikarya</taxon>
        <taxon>Ascomycota</taxon>
        <taxon>Pezizomycotina</taxon>
        <taxon>Dothideomycetes</taxon>
        <taxon>Pleosporomycetidae</taxon>
        <taxon>Pleosporales</taxon>
        <taxon>Massarineae</taxon>
        <taxon>Didymosphaeriaceae</taxon>
        <taxon>Paraconiothyrium</taxon>
    </lineage>
</organism>
<proteinExistence type="predicted"/>
<evidence type="ECO:0000313" key="1">
    <source>
        <dbReference type="EMBL" id="KAL1595996.1"/>
    </source>
</evidence>
<sequence length="64" mass="7519">MPLDKHPDKQTLDDFKKLETEDVMDKLIAFCSRRKKAEPDKFPAVDNYKNLFEMTLFHEVLGSC</sequence>
<gene>
    <name evidence="1" type="ORF">SLS60_009687</name>
</gene>
<dbReference type="EMBL" id="JAKJXO020000015">
    <property type="protein sequence ID" value="KAL1595996.1"/>
    <property type="molecule type" value="Genomic_DNA"/>
</dbReference>
<protein>
    <submittedName>
        <fullName evidence="1">Uncharacterized protein</fullName>
    </submittedName>
</protein>
<comment type="caution">
    <text evidence="1">The sequence shown here is derived from an EMBL/GenBank/DDBJ whole genome shotgun (WGS) entry which is preliminary data.</text>
</comment>
<evidence type="ECO:0000313" key="2">
    <source>
        <dbReference type="Proteomes" id="UP001521785"/>
    </source>
</evidence>
<dbReference type="Proteomes" id="UP001521785">
    <property type="component" value="Unassembled WGS sequence"/>
</dbReference>
<name>A0ABR3QV21_9PLEO</name>
<accession>A0ABR3QV21</accession>
<reference evidence="1 2" key="1">
    <citation type="submission" date="2024-02" db="EMBL/GenBank/DDBJ databases">
        <title>De novo assembly and annotation of 12 fungi associated with fruit tree decline syndrome in Ontario, Canada.</title>
        <authorList>
            <person name="Sulman M."/>
            <person name="Ellouze W."/>
            <person name="Ilyukhin E."/>
        </authorList>
    </citation>
    <scope>NUCLEOTIDE SEQUENCE [LARGE SCALE GENOMIC DNA]</scope>
    <source>
        <strain evidence="1 2">M42-189</strain>
    </source>
</reference>